<dbReference type="PANTHER" id="PTHR10701:SF5">
    <property type="entry name" value="N-ALPHA-ACETYLTRANSFERASE 38, NATC AUXILIARY SUBUNIT"/>
    <property type="match status" value="1"/>
</dbReference>
<evidence type="ECO:0000313" key="3">
    <source>
        <dbReference type="Proteomes" id="UP001465668"/>
    </source>
</evidence>
<dbReference type="Gene3D" id="2.30.30.100">
    <property type="match status" value="1"/>
</dbReference>
<dbReference type="InterPro" id="IPR001163">
    <property type="entry name" value="Sm_dom_euk/arc"/>
</dbReference>
<evidence type="ECO:0000313" key="2">
    <source>
        <dbReference type="EMBL" id="KAK9777538.1"/>
    </source>
</evidence>
<dbReference type="PROSITE" id="PS52002">
    <property type="entry name" value="SM"/>
    <property type="match status" value="1"/>
</dbReference>
<sequence length="164" mass="18403">MEAGASSDTNQPPPNPKAEAEAYLQSLINKTLRVYTTDARLFVGTFKCTDPQSNIVLSLTHEYRQPSQQKLLEVAASMDSDTVRAEMTSRYLGLVVVPGEHIVKIEVEEFVSQIKTFVLGDARKTAVTPDLARFWVDIDRVCWTASAPTWHDFVLSTHEREIYG</sequence>
<dbReference type="PANTHER" id="PTHR10701">
    <property type="entry name" value="SMALL NUCLEAR RIBONUCLEOPROTEIN-ASSOCIATED PROTEIN B AND N"/>
    <property type="match status" value="1"/>
</dbReference>
<feature type="domain" description="Sm" evidence="1">
    <location>
        <begin position="19"/>
        <end position="111"/>
    </location>
</feature>
<dbReference type="SMART" id="SM00651">
    <property type="entry name" value="Sm"/>
    <property type="match status" value="1"/>
</dbReference>
<organism evidence="2 3">
    <name type="scientific">Seiridium cardinale</name>
    <dbReference type="NCBI Taxonomy" id="138064"/>
    <lineage>
        <taxon>Eukaryota</taxon>
        <taxon>Fungi</taxon>
        <taxon>Dikarya</taxon>
        <taxon>Ascomycota</taxon>
        <taxon>Pezizomycotina</taxon>
        <taxon>Sordariomycetes</taxon>
        <taxon>Xylariomycetidae</taxon>
        <taxon>Amphisphaeriales</taxon>
        <taxon>Sporocadaceae</taxon>
        <taxon>Seiridium</taxon>
    </lineage>
</organism>
<dbReference type="InterPro" id="IPR010920">
    <property type="entry name" value="LSM_dom_sf"/>
</dbReference>
<comment type="caution">
    <text evidence="2">The sequence shown here is derived from an EMBL/GenBank/DDBJ whole genome shotgun (WGS) entry which is preliminary data.</text>
</comment>
<dbReference type="Pfam" id="PF01423">
    <property type="entry name" value="LSM"/>
    <property type="match status" value="1"/>
</dbReference>
<name>A0ABR2XUP5_9PEZI</name>
<accession>A0ABR2XUP5</accession>
<dbReference type="InterPro" id="IPR047575">
    <property type="entry name" value="Sm"/>
</dbReference>
<dbReference type="Proteomes" id="UP001465668">
    <property type="component" value="Unassembled WGS sequence"/>
</dbReference>
<gene>
    <name evidence="2" type="ORF">SCAR479_05931</name>
</gene>
<proteinExistence type="predicted"/>
<dbReference type="SUPFAM" id="SSF50182">
    <property type="entry name" value="Sm-like ribonucleoproteins"/>
    <property type="match status" value="1"/>
</dbReference>
<dbReference type="InterPro" id="IPR034110">
    <property type="entry name" value="LSMD1_Sm"/>
</dbReference>
<dbReference type="CDD" id="cd06168">
    <property type="entry name" value="LSMD1"/>
    <property type="match status" value="1"/>
</dbReference>
<evidence type="ECO:0000259" key="1">
    <source>
        <dbReference type="PROSITE" id="PS52002"/>
    </source>
</evidence>
<dbReference type="EMBL" id="JARVKM010000021">
    <property type="protein sequence ID" value="KAK9777538.1"/>
    <property type="molecule type" value="Genomic_DNA"/>
</dbReference>
<dbReference type="InterPro" id="IPR050914">
    <property type="entry name" value="snRNP_SmB/NAA38-like"/>
</dbReference>
<reference evidence="2 3" key="1">
    <citation type="submission" date="2024-02" db="EMBL/GenBank/DDBJ databases">
        <title>First draft genome assembly of two strains of Seiridium cardinale.</title>
        <authorList>
            <person name="Emiliani G."/>
            <person name="Scali E."/>
        </authorList>
    </citation>
    <scope>NUCLEOTIDE SEQUENCE [LARGE SCALE GENOMIC DNA]</scope>
    <source>
        <strain evidence="2 3">BM-138-000479</strain>
    </source>
</reference>
<keyword evidence="3" id="KW-1185">Reference proteome</keyword>
<protein>
    <recommendedName>
        <fullName evidence="1">Sm domain-containing protein</fullName>
    </recommendedName>
</protein>